<dbReference type="EMBL" id="JBANRG010000001">
    <property type="protein sequence ID" value="KAK7472294.1"/>
    <property type="molecule type" value="Genomic_DNA"/>
</dbReference>
<accession>A0ABR1K6P1</accession>
<dbReference type="Proteomes" id="UP001498398">
    <property type="component" value="Unassembled WGS sequence"/>
</dbReference>
<evidence type="ECO:0008006" key="4">
    <source>
        <dbReference type="Google" id="ProtNLM"/>
    </source>
</evidence>
<evidence type="ECO:0000313" key="2">
    <source>
        <dbReference type="EMBL" id="KAK7472294.1"/>
    </source>
</evidence>
<proteinExistence type="predicted"/>
<reference evidence="2 3" key="1">
    <citation type="submission" date="2024-01" db="EMBL/GenBank/DDBJ databases">
        <title>A draft genome for the cacao thread blight pathogen Marasmiellus scandens.</title>
        <authorList>
            <person name="Baruah I.K."/>
            <person name="Leung J."/>
            <person name="Bukari Y."/>
            <person name="Amoako-Attah I."/>
            <person name="Meinhardt L.W."/>
            <person name="Bailey B.A."/>
            <person name="Cohen S.P."/>
        </authorList>
    </citation>
    <scope>NUCLEOTIDE SEQUENCE [LARGE SCALE GENOMIC DNA]</scope>
    <source>
        <strain evidence="2 3">GH-19</strain>
    </source>
</reference>
<gene>
    <name evidence="2" type="ORF">VKT23_000414</name>
</gene>
<keyword evidence="3" id="KW-1185">Reference proteome</keyword>
<protein>
    <recommendedName>
        <fullName evidence="4">BTB domain-containing protein</fullName>
    </recommendedName>
</protein>
<evidence type="ECO:0000313" key="3">
    <source>
        <dbReference type="Proteomes" id="UP001498398"/>
    </source>
</evidence>
<feature type="compositionally biased region" description="Low complexity" evidence="1">
    <location>
        <begin position="134"/>
        <end position="146"/>
    </location>
</feature>
<feature type="compositionally biased region" description="Low complexity" evidence="1">
    <location>
        <begin position="193"/>
        <end position="203"/>
    </location>
</feature>
<feature type="compositionally biased region" description="Basic residues" evidence="1">
    <location>
        <begin position="210"/>
        <end position="227"/>
    </location>
</feature>
<feature type="compositionally biased region" description="Low complexity" evidence="1">
    <location>
        <begin position="9"/>
        <end position="28"/>
    </location>
</feature>
<evidence type="ECO:0000256" key="1">
    <source>
        <dbReference type="SAM" id="MobiDB-lite"/>
    </source>
</evidence>
<name>A0ABR1K6P1_9AGAR</name>
<sequence length="462" mass="51017">MAVFGFSYPPQSLTSSSTAASTPRAQTPDSVKSDGVVIEPIRPPSVRDEPRIVPSPPSLVPTPFADFTPPLPLEDEVRGRPRSRSPSVASTQSRRVKAPQPPTAAPIPWGCGVSPEPIHVPSGTPWYLRPRTPPIVIQQPSSSSQPRPATIAVPHAEDQPVPPAVPGSSSLRVPSPPTAIFVPPIARMPPAPIAYTSSSSSSDSRSRSRTDRRRPRSRSRSSSRSRSRTPVIIRVPSTVTSSNYGYTANRPNQVPGNDPIPVPMPPPPPQYIYPPAPVRHNRQNTRQSSRYFFEDGSDVIQVQDVIYRIHKHVLGASPTLGAEMRQWTWDYGMNFNLTDRCKSDEFDLLLSVFYPSDFTKYEAQTVADWTSILRLASEFQMKNVRALAMMQLFPIASAAEKINLANKYDIKDWLVPAYMELCTRTEELTLEEGKKLGVEAVLGVAQLRSQLLANVKTFVEKL</sequence>
<feature type="region of interest" description="Disordered" evidence="1">
    <location>
        <begin position="1"/>
        <end position="235"/>
    </location>
</feature>
<comment type="caution">
    <text evidence="2">The sequence shown here is derived from an EMBL/GenBank/DDBJ whole genome shotgun (WGS) entry which is preliminary data.</text>
</comment>
<organism evidence="2 3">
    <name type="scientific">Marasmiellus scandens</name>
    <dbReference type="NCBI Taxonomy" id="2682957"/>
    <lineage>
        <taxon>Eukaryota</taxon>
        <taxon>Fungi</taxon>
        <taxon>Dikarya</taxon>
        <taxon>Basidiomycota</taxon>
        <taxon>Agaricomycotina</taxon>
        <taxon>Agaricomycetes</taxon>
        <taxon>Agaricomycetidae</taxon>
        <taxon>Agaricales</taxon>
        <taxon>Marasmiineae</taxon>
        <taxon>Omphalotaceae</taxon>
        <taxon>Marasmiellus</taxon>
    </lineage>
</organism>